<reference evidence="1" key="1">
    <citation type="submission" date="2018-10" db="EMBL/GenBank/DDBJ databases">
        <authorList>
            <person name="Gruber-Vodicka H."/>
            <person name="Jaeckle O."/>
        </authorList>
    </citation>
    <scope>NUCLEOTIDE SEQUENCE</scope>
</reference>
<dbReference type="PANTHER" id="PTHR38134">
    <property type="entry name" value="SLR1395 PROTEIN"/>
    <property type="match status" value="1"/>
</dbReference>
<accession>A0A484H628</accession>
<name>A0A484H628_9ZZZZ</name>
<dbReference type="PANTHER" id="PTHR38134:SF2">
    <property type="entry name" value="GALACTOKINASE"/>
    <property type="match status" value="1"/>
</dbReference>
<dbReference type="AlphaFoldDB" id="A0A484H628"/>
<evidence type="ECO:0008006" key="2">
    <source>
        <dbReference type="Google" id="ProtNLM"/>
    </source>
</evidence>
<organism evidence="1">
    <name type="scientific">invertebrate metagenome</name>
    <dbReference type="NCBI Taxonomy" id="1711999"/>
    <lineage>
        <taxon>unclassified sequences</taxon>
        <taxon>metagenomes</taxon>
        <taxon>organismal metagenomes</taxon>
    </lineage>
</organism>
<evidence type="ECO:0000313" key="1">
    <source>
        <dbReference type="EMBL" id="VBB68964.1"/>
    </source>
</evidence>
<protein>
    <recommendedName>
        <fullName evidence="2">Glycosyltransferase</fullName>
    </recommendedName>
</protein>
<dbReference type="SUPFAM" id="SSF53756">
    <property type="entry name" value="UDP-Glycosyltransferase/glycogen phosphorylase"/>
    <property type="match status" value="1"/>
</dbReference>
<dbReference type="InterPro" id="IPR053205">
    <property type="entry name" value="GHMP_kinase_L-arabinokinase"/>
</dbReference>
<gene>
    <name evidence="1" type="ORF">RIEGSTA812A_PEG_437</name>
</gene>
<proteinExistence type="predicted"/>
<dbReference type="EMBL" id="LR026963">
    <property type="protein sequence ID" value="VBB68964.1"/>
    <property type="molecule type" value="Genomic_DNA"/>
</dbReference>
<sequence length="366" mass="40091">MSAVMIDKVTSPHLYVALSPHGYGHAAMTAPVLNTLRAHIPYLRLTIETNVPRHWLVERVTGSFEYIPTRDFGMVMRSATEVDAERSHAAYLDLHADWPATVAKEAEQLQITQPDIVLSNISHLALAAAARAHVPAVALCSLNWAGIYRAYCGDRPGADRVLAQMEAAYSTARVFLRSLPAMRMPCVFHVQDIGPIARQGCNRRQELRHLLGVTEKIRIGLLAFGGIAPALILEKWPRHPGWLWIAGLSQVPARSDIVKAETLPLPFIDLLASAEVVLTKPGYGTFTEAACARVAVLHSCREGWPEAVPLSQWLQAHTRALTVPAERLRVGDFAAELEAVLALPQPTPPPQQTGIDQAVEAIVRLL</sequence>